<evidence type="ECO:0000313" key="1">
    <source>
        <dbReference type="EMBL" id="NVI43678.1"/>
    </source>
</evidence>
<name>A0A974A0A3_9BRAD</name>
<gene>
    <name evidence="1" type="ORF">HAP48_012130</name>
</gene>
<reference evidence="1" key="1">
    <citation type="submission" date="2020-06" db="EMBL/GenBank/DDBJ databases">
        <title>Whole Genome Sequence of Bradyrhizobium sp. Strain 1S1.</title>
        <authorList>
            <person name="Bromfield E.S.P."/>
            <person name="Cloutier S."/>
        </authorList>
    </citation>
    <scope>NUCLEOTIDE SEQUENCE [LARGE SCALE GENOMIC DNA]</scope>
    <source>
        <strain evidence="1">1S1</strain>
    </source>
</reference>
<dbReference type="EMBL" id="JAAOLE020000001">
    <property type="protein sequence ID" value="NVI43678.1"/>
    <property type="molecule type" value="Genomic_DNA"/>
</dbReference>
<organism evidence="1">
    <name type="scientific">Bradyrhizobium septentrionale</name>
    <dbReference type="NCBI Taxonomy" id="1404411"/>
    <lineage>
        <taxon>Bacteria</taxon>
        <taxon>Pseudomonadati</taxon>
        <taxon>Pseudomonadota</taxon>
        <taxon>Alphaproteobacteria</taxon>
        <taxon>Hyphomicrobiales</taxon>
        <taxon>Nitrobacteraceae</taxon>
        <taxon>Bradyrhizobium</taxon>
    </lineage>
</organism>
<accession>A0A974A0A3</accession>
<sequence length="82" mass="9441">MCIFETGDRSFWEVSLHYTALQQNRFLVRRGSGDDWMVYDRELKGPAQPKKNGPFAEKLTKDQAQQLMQMLTDDLTGAMKAV</sequence>
<proteinExistence type="predicted"/>
<comment type="caution">
    <text evidence="1">The sequence shown here is derived from an EMBL/GenBank/DDBJ whole genome shotgun (WGS) entry which is preliminary data.</text>
</comment>
<dbReference type="AlphaFoldDB" id="A0A974A0A3"/>
<protein>
    <submittedName>
        <fullName evidence="1">Uncharacterized protein</fullName>
    </submittedName>
</protein>